<comment type="caution">
    <text evidence="5">The sequence shown here is derived from an EMBL/GenBank/DDBJ whole genome shotgun (WGS) entry which is preliminary data.</text>
</comment>
<dbReference type="SUPFAM" id="SSF55781">
    <property type="entry name" value="GAF domain-like"/>
    <property type="match status" value="1"/>
</dbReference>
<sequence length="405" mass="46345">MLQPAVPLYERKRLRSLKKTYLLNTPAESKFDSITKLASYICKTPIALITLVDDTKQWFKSKIGTEICDTDRNISFCGHAILEPKDLMEVQDTRLDPRFKNNPLTRSQKDPILFYAGVPLLDSDGMPLGTLCVLDTKVNKLDKGQKEALKDLGKQVESLFELHRKNHHLEKAEKELHIHNTLLKNFAAMVSHDIKMPLANMVITTDVLRKKYAALLGKEGVDYLKNLKRSSLNLSNYVNGILSHYESDTISASLKQKFNLNHLLEEIIDLLNITEDCEINLPEQDEIIKTNRAVIEQIFLNLLGNSLKYNNKDKIIIDIGFRKTRDYYYFSIKDNGMGIPLEKHRDIFKLFTTLHTADRQGNKGNGIGLSTVKKLVKRLKGKIRLNSEIDKGTEFLFSIKRNLSE</sequence>
<evidence type="ECO:0000256" key="2">
    <source>
        <dbReference type="ARBA" id="ARBA00012438"/>
    </source>
</evidence>
<proteinExistence type="predicted"/>
<evidence type="ECO:0000313" key="5">
    <source>
        <dbReference type="EMBL" id="MFD1095772.1"/>
    </source>
</evidence>
<dbReference type="InterPro" id="IPR003661">
    <property type="entry name" value="HisK_dim/P_dom"/>
</dbReference>
<evidence type="ECO:0000256" key="1">
    <source>
        <dbReference type="ARBA" id="ARBA00000085"/>
    </source>
</evidence>
<dbReference type="InterPro" id="IPR036097">
    <property type="entry name" value="HisK_dim/P_sf"/>
</dbReference>
<keyword evidence="5" id="KW-0067">ATP-binding</keyword>
<dbReference type="EMBL" id="JBHTLI010000001">
    <property type="protein sequence ID" value="MFD1095772.1"/>
    <property type="molecule type" value="Genomic_DNA"/>
</dbReference>
<dbReference type="Gene3D" id="1.10.287.130">
    <property type="match status" value="1"/>
</dbReference>
<keyword evidence="3" id="KW-0597">Phosphoprotein</keyword>
<dbReference type="SUPFAM" id="SSF55874">
    <property type="entry name" value="ATPase domain of HSP90 chaperone/DNA topoisomerase II/histidine kinase"/>
    <property type="match status" value="1"/>
</dbReference>
<dbReference type="Gene3D" id="3.30.565.10">
    <property type="entry name" value="Histidine kinase-like ATPase, C-terminal domain"/>
    <property type="match status" value="1"/>
</dbReference>
<dbReference type="Pfam" id="PF00512">
    <property type="entry name" value="HisKA"/>
    <property type="match status" value="1"/>
</dbReference>
<reference evidence="6" key="1">
    <citation type="journal article" date="2019" name="Int. J. Syst. Evol. Microbiol.">
        <title>The Global Catalogue of Microorganisms (GCM) 10K type strain sequencing project: providing services to taxonomists for standard genome sequencing and annotation.</title>
        <authorList>
            <consortium name="The Broad Institute Genomics Platform"/>
            <consortium name="The Broad Institute Genome Sequencing Center for Infectious Disease"/>
            <person name="Wu L."/>
            <person name="Ma J."/>
        </authorList>
    </citation>
    <scope>NUCLEOTIDE SEQUENCE [LARGE SCALE GENOMIC DNA]</scope>
    <source>
        <strain evidence="6">CCUG 64793</strain>
    </source>
</reference>
<evidence type="ECO:0000256" key="3">
    <source>
        <dbReference type="ARBA" id="ARBA00022553"/>
    </source>
</evidence>
<dbReference type="PANTHER" id="PTHR43102">
    <property type="entry name" value="SLR1143 PROTEIN"/>
    <property type="match status" value="1"/>
</dbReference>
<gene>
    <name evidence="5" type="ORF">ACFQ3Q_08435</name>
</gene>
<feature type="domain" description="Histidine kinase" evidence="4">
    <location>
        <begin position="189"/>
        <end position="403"/>
    </location>
</feature>
<protein>
    <recommendedName>
        <fullName evidence="2">histidine kinase</fullName>
        <ecNumber evidence="2">2.7.13.3</ecNumber>
    </recommendedName>
</protein>
<dbReference type="Pfam" id="PF02518">
    <property type="entry name" value="HATPase_c"/>
    <property type="match status" value="1"/>
</dbReference>
<dbReference type="PRINTS" id="PR00344">
    <property type="entry name" value="BCTRLSENSOR"/>
</dbReference>
<dbReference type="InterPro" id="IPR005467">
    <property type="entry name" value="His_kinase_dom"/>
</dbReference>
<evidence type="ECO:0000313" key="6">
    <source>
        <dbReference type="Proteomes" id="UP001597131"/>
    </source>
</evidence>
<dbReference type="PROSITE" id="PS50109">
    <property type="entry name" value="HIS_KIN"/>
    <property type="match status" value="1"/>
</dbReference>
<dbReference type="GO" id="GO:0005524">
    <property type="term" value="F:ATP binding"/>
    <property type="evidence" value="ECO:0007669"/>
    <property type="project" value="UniProtKB-KW"/>
</dbReference>
<dbReference type="RefSeq" id="WP_380744788.1">
    <property type="nucleotide sequence ID" value="NZ_JBHTLI010000001.1"/>
</dbReference>
<dbReference type="Gene3D" id="3.30.450.40">
    <property type="match status" value="1"/>
</dbReference>
<keyword evidence="5" id="KW-0547">Nucleotide-binding</keyword>
<keyword evidence="6" id="KW-1185">Reference proteome</keyword>
<dbReference type="InterPro" id="IPR003594">
    <property type="entry name" value="HATPase_dom"/>
</dbReference>
<evidence type="ECO:0000259" key="4">
    <source>
        <dbReference type="PROSITE" id="PS50109"/>
    </source>
</evidence>
<dbReference type="EC" id="2.7.13.3" evidence="2"/>
<dbReference type="InterPro" id="IPR004358">
    <property type="entry name" value="Sig_transdc_His_kin-like_C"/>
</dbReference>
<comment type="catalytic activity">
    <reaction evidence="1">
        <text>ATP + protein L-histidine = ADP + protein N-phospho-L-histidine.</text>
        <dbReference type="EC" id="2.7.13.3"/>
    </reaction>
</comment>
<dbReference type="SMART" id="SM00388">
    <property type="entry name" value="HisKA"/>
    <property type="match status" value="1"/>
</dbReference>
<dbReference type="Proteomes" id="UP001597131">
    <property type="component" value="Unassembled WGS sequence"/>
</dbReference>
<organism evidence="5 6">
    <name type="scientific">Salegentibacter chungangensis</name>
    <dbReference type="NCBI Taxonomy" id="1335724"/>
    <lineage>
        <taxon>Bacteria</taxon>
        <taxon>Pseudomonadati</taxon>
        <taxon>Bacteroidota</taxon>
        <taxon>Flavobacteriia</taxon>
        <taxon>Flavobacteriales</taxon>
        <taxon>Flavobacteriaceae</taxon>
        <taxon>Salegentibacter</taxon>
    </lineage>
</organism>
<dbReference type="InterPro" id="IPR029016">
    <property type="entry name" value="GAF-like_dom_sf"/>
</dbReference>
<dbReference type="CDD" id="cd00082">
    <property type="entry name" value="HisKA"/>
    <property type="match status" value="1"/>
</dbReference>
<accession>A0ABW3NTH3</accession>
<dbReference type="SUPFAM" id="SSF47384">
    <property type="entry name" value="Homodimeric domain of signal transducing histidine kinase"/>
    <property type="match status" value="1"/>
</dbReference>
<dbReference type="Pfam" id="PF01590">
    <property type="entry name" value="GAF"/>
    <property type="match status" value="1"/>
</dbReference>
<dbReference type="SMART" id="SM00387">
    <property type="entry name" value="HATPase_c"/>
    <property type="match status" value="1"/>
</dbReference>
<dbReference type="PANTHER" id="PTHR43102:SF2">
    <property type="entry name" value="GAF DOMAIN-CONTAINING PROTEIN"/>
    <property type="match status" value="1"/>
</dbReference>
<dbReference type="InterPro" id="IPR036890">
    <property type="entry name" value="HATPase_C_sf"/>
</dbReference>
<name>A0ABW3NTH3_9FLAO</name>
<dbReference type="InterPro" id="IPR003018">
    <property type="entry name" value="GAF"/>
</dbReference>